<dbReference type="GO" id="GO:1990281">
    <property type="term" value="C:efflux pump complex"/>
    <property type="evidence" value="ECO:0007669"/>
    <property type="project" value="TreeGrafter"/>
</dbReference>
<feature type="signal peptide" evidence="3">
    <location>
        <begin position="1"/>
        <end position="18"/>
    </location>
</feature>
<feature type="coiled-coil region" evidence="2">
    <location>
        <begin position="98"/>
        <end position="251"/>
    </location>
</feature>
<proteinExistence type="inferred from homology"/>
<dbReference type="Proteomes" id="UP000192527">
    <property type="component" value="Chromosome"/>
</dbReference>
<dbReference type="Pfam" id="PF25989">
    <property type="entry name" value="YknX_C"/>
    <property type="match status" value="1"/>
</dbReference>
<accession>A0A1W5ZS35</accession>
<protein>
    <submittedName>
        <fullName evidence="6">Efflux transporter periplasmic adaptor subunit</fullName>
    </submittedName>
</protein>
<evidence type="ECO:0000313" key="7">
    <source>
        <dbReference type="Proteomes" id="UP000192527"/>
    </source>
</evidence>
<feature type="domain" description="YknX-like C-terminal permuted SH3-like" evidence="5">
    <location>
        <begin position="373"/>
        <end position="438"/>
    </location>
</feature>
<keyword evidence="7" id="KW-1185">Reference proteome</keyword>
<dbReference type="GO" id="GO:0015562">
    <property type="term" value="F:efflux transmembrane transporter activity"/>
    <property type="evidence" value="ECO:0007669"/>
    <property type="project" value="TreeGrafter"/>
</dbReference>
<feature type="chain" id="PRO_5039603095" evidence="3">
    <location>
        <begin position="19"/>
        <end position="443"/>
    </location>
</feature>
<dbReference type="Pfam" id="PF25917">
    <property type="entry name" value="BSH_RND"/>
    <property type="match status" value="1"/>
</dbReference>
<dbReference type="RefSeq" id="WP_085028297.1">
    <property type="nucleotide sequence ID" value="NZ_CP020772.1"/>
</dbReference>
<dbReference type="Gene3D" id="2.40.30.170">
    <property type="match status" value="1"/>
</dbReference>
<dbReference type="Gene3D" id="2.40.420.20">
    <property type="match status" value="1"/>
</dbReference>
<dbReference type="PROSITE" id="PS51257">
    <property type="entry name" value="PROKAR_LIPOPROTEIN"/>
    <property type="match status" value="1"/>
</dbReference>
<keyword evidence="3" id="KW-0732">Signal</keyword>
<comment type="similarity">
    <text evidence="1">Belongs to the membrane fusion protein (MFP) (TC 8.A.1) family.</text>
</comment>
<gene>
    <name evidence="6" type="ORF">HM131_04275</name>
</gene>
<dbReference type="Gene3D" id="2.40.50.100">
    <property type="match status" value="2"/>
</dbReference>
<organism evidence="6 7">
    <name type="scientific">Halobacillus mangrovi</name>
    <dbReference type="NCBI Taxonomy" id="402384"/>
    <lineage>
        <taxon>Bacteria</taxon>
        <taxon>Bacillati</taxon>
        <taxon>Bacillota</taxon>
        <taxon>Bacilli</taxon>
        <taxon>Bacillales</taxon>
        <taxon>Bacillaceae</taxon>
        <taxon>Halobacillus</taxon>
    </lineage>
</organism>
<feature type="domain" description="Multidrug resistance protein MdtA-like barrel-sandwich hybrid" evidence="4">
    <location>
        <begin position="60"/>
        <end position="286"/>
    </location>
</feature>
<evidence type="ECO:0000313" key="6">
    <source>
        <dbReference type="EMBL" id="ARI76099.1"/>
    </source>
</evidence>
<dbReference type="SUPFAM" id="SSF111369">
    <property type="entry name" value="HlyD-like secretion proteins"/>
    <property type="match status" value="2"/>
</dbReference>
<dbReference type="STRING" id="402384.HM131_04275"/>
<evidence type="ECO:0000256" key="2">
    <source>
        <dbReference type="SAM" id="Coils"/>
    </source>
</evidence>
<name>A0A1W5ZS35_9BACI</name>
<evidence type="ECO:0000256" key="1">
    <source>
        <dbReference type="ARBA" id="ARBA00009477"/>
    </source>
</evidence>
<evidence type="ECO:0000259" key="5">
    <source>
        <dbReference type="Pfam" id="PF25989"/>
    </source>
</evidence>
<sequence length="443" mass="47771">MKRISMLLLLTVSLAACSGDDSEEVTEERVTPVEIEKAVKDDFIIDREIVGRASTANSSPVTARTPGELVTLNVEKGDRVEEGETIGVVDPGNGENQVELQQLAVRQAEKQLENAQITKEQAALGVENAEKQVNLAKEAAKSEESQTSQAVEAAHEQYQQAQQLADQTKKLVDEGAIPEALYQQAQSRADQAKAQYQQLKGQQPQSTSAVAQAEAQLDQAQQQLEQAQVGVDQAELQVEQANVQLNQAKDQTANEAVTAPTSGEISTLNASEGDFVTNQQPFATVVGLNPMTVTASVTADQLSLFEKGEELEVAIDSINQTVPSTIQYVSSVPDDTGLYPVEAQVDNEDEKIKPGMMATILLPEIVVENTWIVPTDAVVEEGNETYIYHVVDEKAVRLDVEVVEAQTDRTAIEADLTGDAQVITTGQLTLSDGGKVTIMKEDA</sequence>
<dbReference type="KEGG" id="hmn:HM131_04275"/>
<dbReference type="AlphaFoldDB" id="A0A1W5ZS35"/>
<dbReference type="InterPro" id="IPR058637">
    <property type="entry name" value="YknX-like_C"/>
</dbReference>
<evidence type="ECO:0000256" key="3">
    <source>
        <dbReference type="SAM" id="SignalP"/>
    </source>
</evidence>
<dbReference type="Gene3D" id="1.10.287.470">
    <property type="entry name" value="Helix hairpin bin"/>
    <property type="match status" value="1"/>
</dbReference>
<keyword evidence="2" id="KW-0175">Coiled coil</keyword>
<dbReference type="OrthoDB" id="2456449at2"/>
<reference evidence="6 7" key="1">
    <citation type="submission" date="2017-04" db="EMBL/GenBank/DDBJ databases">
        <title>The whole genome sequencing and assembly of Halobacillus mangrovi strain.</title>
        <authorList>
            <person name="Lee S.-J."/>
            <person name="Park M.-K."/>
            <person name="Kim J.-Y."/>
            <person name="Lee Y.-J."/>
            <person name="Yi H."/>
            <person name="Bahn Y.-S."/>
            <person name="Kim J.F."/>
            <person name="Lee D.-W."/>
        </authorList>
    </citation>
    <scope>NUCLEOTIDE SEQUENCE [LARGE SCALE GENOMIC DNA]</scope>
    <source>
        <strain evidence="6 7">KTB 131</strain>
    </source>
</reference>
<dbReference type="PANTHER" id="PTHR30469">
    <property type="entry name" value="MULTIDRUG RESISTANCE PROTEIN MDTA"/>
    <property type="match status" value="1"/>
</dbReference>
<dbReference type="InterPro" id="IPR006143">
    <property type="entry name" value="RND_pump_MFP"/>
</dbReference>
<evidence type="ECO:0000259" key="4">
    <source>
        <dbReference type="Pfam" id="PF25917"/>
    </source>
</evidence>
<dbReference type="NCBIfam" id="TIGR01730">
    <property type="entry name" value="RND_mfp"/>
    <property type="match status" value="1"/>
</dbReference>
<dbReference type="EMBL" id="CP020772">
    <property type="protein sequence ID" value="ARI76099.1"/>
    <property type="molecule type" value="Genomic_DNA"/>
</dbReference>
<dbReference type="InterPro" id="IPR058625">
    <property type="entry name" value="MdtA-like_BSH"/>
</dbReference>